<dbReference type="EMBL" id="KK583195">
    <property type="protein sequence ID" value="KDO32585.1"/>
    <property type="molecule type" value="Genomic_DNA"/>
</dbReference>
<dbReference type="GeneID" id="24125592"/>
<dbReference type="Proteomes" id="UP000030745">
    <property type="component" value="Unassembled WGS sequence"/>
</dbReference>
<reference evidence="1 2" key="1">
    <citation type="journal article" date="2013" name="PLoS Genet.">
        <title>Distinctive expansion of potential virulence genes in the genome of the oomycete fish pathogen Saprolegnia parasitica.</title>
        <authorList>
            <person name="Jiang R.H."/>
            <person name="de Bruijn I."/>
            <person name="Haas B.J."/>
            <person name="Belmonte R."/>
            <person name="Lobach L."/>
            <person name="Christie J."/>
            <person name="van den Ackerveken G."/>
            <person name="Bottin A."/>
            <person name="Bulone V."/>
            <person name="Diaz-Moreno S.M."/>
            <person name="Dumas B."/>
            <person name="Fan L."/>
            <person name="Gaulin E."/>
            <person name="Govers F."/>
            <person name="Grenville-Briggs L.J."/>
            <person name="Horner N.R."/>
            <person name="Levin J.Z."/>
            <person name="Mammella M."/>
            <person name="Meijer H.J."/>
            <person name="Morris P."/>
            <person name="Nusbaum C."/>
            <person name="Oome S."/>
            <person name="Phillips A.J."/>
            <person name="van Rooyen D."/>
            <person name="Rzeszutek E."/>
            <person name="Saraiva M."/>
            <person name="Secombes C.J."/>
            <person name="Seidl M.F."/>
            <person name="Snel B."/>
            <person name="Stassen J.H."/>
            <person name="Sykes S."/>
            <person name="Tripathy S."/>
            <person name="van den Berg H."/>
            <person name="Vega-Arreguin J.C."/>
            <person name="Wawra S."/>
            <person name="Young S.K."/>
            <person name="Zeng Q."/>
            <person name="Dieguez-Uribeondo J."/>
            <person name="Russ C."/>
            <person name="Tyler B.M."/>
            <person name="van West P."/>
        </authorList>
    </citation>
    <scope>NUCLEOTIDE SEQUENCE [LARGE SCALE GENOMIC DNA]</scope>
    <source>
        <strain evidence="1 2">CBS 223.65</strain>
    </source>
</reference>
<name>A0A067CTL3_SAPPC</name>
<proteinExistence type="predicted"/>
<keyword evidence="2" id="KW-1185">Reference proteome</keyword>
<dbReference type="RefSeq" id="XP_012197030.1">
    <property type="nucleotide sequence ID" value="XM_012341640.1"/>
</dbReference>
<dbReference type="OrthoDB" id="71321at2759"/>
<dbReference type="OMA" id="KEHEYDM"/>
<dbReference type="KEGG" id="spar:SPRG_03059"/>
<dbReference type="VEuPathDB" id="FungiDB:SPRG_03059"/>
<sequence>MVCPPSYAVRVAIRNASATPISVEAVFGSDHQAADGKDFIRERVTVAPHDTIVLGEHEYNMGSWTAHAAVYAVHATHPQSNARATWSPQLSSGIVDVVTVELGADARNVTLRQC</sequence>
<dbReference type="AlphaFoldDB" id="A0A067CTL3"/>
<evidence type="ECO:0000313" key="2">
    <source>
        <dbReference type="Proteomes" id="UP000030745"/>
    </source>
</evidence>
<accession>A0A067CTL3</accession>
<protein>
    <submittedName>
        <fullName evidence="1">Uncharacterized protein</fullName>
    </submittedName>
</protein>
<gene>
    <name evidence="1" type="ORF">SPRG_03059</name>
</gene>
<organism evidence="1 2">
    <name type="scientific">Saprolegnia parasitica (strain CBS 223.65)</name>
    <dbReference type="NCBI Taxonomy" id="695850"/>
    <lineage>
        <taxon>Eukaryota</taxon>
        <taxon>Sar</taxon>
        <taxon>Stramenopiles</taxon>
        <taxon>Oomycota</taxon>
        <taxon>Saprolegniomycetes</taxon>
        <taxon>Saprolegniales</taxon>
        <taxon>Saprolegniaceae</taxon>
        <taxon>Saprolegnia</taxon>
    </lineage>
</organism>
<evidence type="ECO:0000313" key="1">
    <source>
        <dbReference type="EMBL" id="KDO32585.1"/>
    </source>
</evidence>